<reference evidence="2" key="1">
    <citation type="submission" date="2010-07" db="EMBL/GenBank/DDBJ databases">
        <title>Complete sequence of Clostridium saccharolyticum WM1.</title>
        <authorList>
            <consortium name="US DOE Joint Genome Institute"/>
            <person name="Lucas S."/>
            <person name="Copeland A."/>
            <person name="Lapidus A."/>
            <person name="Cheng J.-F."/>
            <person name="Bruce D."/>
            <person name="Goodwin L."/>
            <person name="Pitluck S."/>
            <person name="Chertkov O."/>
            <person name="Detter J.C."/>
            <person name="Han C."/>
            <person name="Tapia R."/>
            <person name="Land M."/>
            <person name="Hauser L."/>
            <person name="Chang Y.-J."/>
            <person name="Jeffries C."/>
            <person name="Kyrpides N."/>
            <person name="Ivanova N."/>
            <person name="Mikhailova N."/>
            <person name="Mouttaki H."/>
            <person name="Lin L."/>
            <person name="Zhou J."/>
            <person name="Hemme C.L."/>
            <person name="Woyke T."/>
        </authorList>
    </citation>
    <scope>NUCLEOTIDE SEQUENCE [LARGE SCALE GENOMIC DNA]</scope>
    <source>
        <strain evidence="2">WM1</strain>
    </source>
</reference>
<name>D9R125_LACSW</name>
<keyword evidence="1" id="KW-1133">Transmembrane helix</keyword>
<dbReference type="Proteomes" id="UP000001662">
    <property type="component" value="Chromosome"/>
</dbReference>
<protein>
    <submittedName>
        <fullName evidence="2">Uncharacterized protein</fullName>
    </submittedName>
</protein>
<dbReference type="PaxDb" id="610130-Closa_1993"/>
<organism evidence="2 3">
    <name type="scientific">Lacrimispora saccharolytica (strain ATCC 35040 / DSM 2544 / NRCC 2533 / WM1)</name>
    <name type="common">Clostridium saccharolyticum</name>
    <dbReference type="NCBI Taxonomy" id="610130"/>
    <lineage>
        <taxon>Bacteria</taxon>
        <taxon>Bacillati</taxon>
        <taxon>Bacillota</taxon>
        <taxon>Clostridia</taxon>
        <taxon>Lachnospirales</taxon>
        <taxon>Lachnospiraceae</taxon>
        <taxon>Lacrimispora</taxon>
    </lineage>
</organism>
<keyword evidence="3" id="KW-1185">Reference proteome</keyword>
<dbReference type="HOGENOM" id="CLU_3268368_0_0_9"/>
<keyword evidence="1" id="KW-0472">Membrane</keyword>
<accession>D9R125</accession>
<evidence type="ECO:0000313" key="2">
    <source>
        <dbReference type="EMBL" id="ADL04572.1"/>
    </source>
</evidence>
<keyword evidence="1" id="KW-0812">Transmembrane</keyword>
<dbReference type="eggNOG" id="ENOG5034CC3">
    <property type="taxonomic scope" value="Bacteria"/>
</dbReference>
<evidence type="ECO:0000256" key="1">
    <source>
        <dbReference type="SAM" id="Phobius"/>
    </source>
</evidence>
<proteinExistence type="predicted"/>
<feature type="transmembrane region" description="Helical" evidence="1">
    <location>
        <begin position="6"/>
        <end position="30"/>
    </location>
</feature>
<sequence length="41" mass="4551">MAVLSIVNLILLLLYLSGIGVGIYILYLVIKALKIYIKKNS</sequence>
<dbReference type="RefSeq" id="WP_013272660.1">
    <property type="nucleotide sequence ID" value="NC_014376.1"/>
</dbReference>
<evidence type="ECO:0000313" key="3">
    <source>
        <dbReference type="Proteomes" id="UP000001662"/>
    </source>
</evidence>
<dbReference type="KEGG" id="csh:Closa_1993"/>
<gene>
    <name evidence="2" type="ordered locus">Closa_1993</name>
</gene>
<dbReference type="AlphaFoldDB" id="D9R125"/>
<dbReference type="EMBL" id="CP002109">
    <property type="protein sequence ID" value="ADL04572.1"/>
    <property type="molecule type" value="Genomic_DNA"/>
</dbReference>